<feature type="domain" description="Glycosyltransferase 2-like" evidence="4">
    <location>
        <begin position="6"/>
        <end position="123"/>
    </location>
</feature>
<keyword evidence="6" id="KW-1185">Reference proteome</keyword>
<dbReference type="CDD" id="cd00761">
    <property type="entry name" value="Glyco_tranf_GTA_type"/>
    <property type="match status" value="1"/>
</dbReference>
<dbReference type="OrthoDB" id="396512at2"/>
<dbReference type="RefSeq" id="WP_146946408.1">
    <property type="nucleotide sequence ID" value="NZ_VOQF01000002.1"/>
</dbReference>
<evidence type="ECO:0000256" key="3">
    <source>
        <dbReference type="ARBA" id="ARBA00022679"/>
    </source>
</evidence>
<evidence type="ECO:0000259" key="4">
    <source>
        <dbReference type="Pfam" id="PF00535"/>
    </source>
</evidence>
<dbReference type="Pfam" id="PF00535">
    <property type="entry name" value="Glycos_transf_2"/>
    <property type="match status" value="1"/>
</dbReference>
<dbReference type="Proteomes" id="UP000321363">
    <property type="component" value="Unassembled WGS sequence"/>
</dbReference>
<sequence length="343" mass="40010">MSVKVSVIIPVYNAEKYIAHCIESLIAQTLVECEFIFVNDGSTDKSKEVIESYQAVDPRIKLINQDNKGVSFARNMGLEVAVGEYVGFVDADDYIEKEMYQVLYQSVKLHNCDAIISNIASEMNGKRNVVCYPFPHEIKLEKDNIENKLLPYLLEYDNLNTVVNKLFSRRIITDYQVGFPNKVSLGEDGMFNIRFFCYANSFIYIKYSGYHYREVIGSATRNISQKDYFHRVLEVYKSDVPEVKEIISSEKLKQLKSVKLIKNVLSYIHVYFTPTDQVNFYKRYIYVRNMVHNRNVREALSVYISLHNRLGRYENILIHLIKFKVTLGLYFIVGYSRFRNKGV</sequence>
<dbReference type="AlphaFoldDB" id="A0A5C6W4R0"/>
<comment type="caution">
    <text evidence="5">The sequence shown here is derived from an EMBL/GenBank/DDBJ whole genome shotgun (WGS) entry which is preliminary data.</text>
</comment>
<dbReference type="SUPFAM" id="SSF53448">
    <property type="entry name" value="Nucleotide-diphospho-sugar transferases"/>
    <property type="match status" value="1"/>
</dbReference>
<evidence type="ECO:0000256" key="1">
    <source>
        <dbReference type="ARBA" id="ARBA00006739"/>
    </source>
</evidence>
<evidence type="ECO:0000313" key="5">
    <source>
        <dbReference type="EMBL" id="TXC92365.1"/>
    </source>
</evidence>
<comment type="similarity">
    <text evidence="1">Belongs to the glycosyltransferase 2 family.</text>
</comment>
<dbReference type="EMBL" id="VOQF01000002">
    <property type="protein sequence ID" value="TXC92365.1"/>
    <property type="molecule type" value="Genomic_DNA"/>
</dbReference>
<gene>
    <name evidence="5" type="ORF">FS935_04735</name>
</gene>
<name>A0A5C6W4R0_9BACI</name>
<dbReference type="Gene3D" id="3.90.550.10">
    <property type="entry name" value="Spore Coat Polysaccharide Biosynthesis Protein SpsA, Chain A"/>
    <property type="match status" value="1"/>
</dbReference>
<dbReference type="InterPro" id="IPR001173">
    <property type="entry name" value="Glyco_trans_2-like"/>
</dbReference>
<dbReference type="PANTHER" id="PTHR22916:SF51">
    <property type="entry name" value="GLYCOSYLTRANSFERASE EPSH-RELATED"/>
    <property type="match status" value="1"/>
</dbReference>
<organism evidence="5 6">
    <name type="scientific">Metabacillus litoralis</name>
    <dbReference type="NCBI Taxonomy" id="152268"/>
    <lineage>
        <taxon>Bacteria</taxon>
        <taxon>Bacillati</taxon>
        <taxon>Bacillota</taxon>
        <taxon>Bacilli</taxon>
        <taxon>Bacillales</taxon>
        <taxon>Bacillaceae</taxon>
        <taxon>Metabacillus</taxon>
    </lineage>
</organism>
<keyword evidence="2" id="KW-0328">Glycosyltransferase</keyword>
<evidence type="ECO:0000256" key="2">
    <source>
        <dbReference type="ARBA" id="ARBA00022676"/>
    </source>
</evidence>
<keyword evidence="3 5" id="KW-0808">Transferase</keyword>
<evidence type="ECO:0000313" key="6">
    <source>
        <dbReference type="Proteomes" id="UP000321363"/>
    </source>
</evidence>
<dbReference type="GO" id="GO:0016757">
    <property type="term" value="F:glycosyltransferase activity"/>
    <property type="evidence" value="ECO:0007669"/>
    <property type="project" value="UniProtKB-KW"/>
</dbReference>
<accession>A0A5C6W4R0</accession>
<protein>
    <submittedName>
        <fullName evidence="5">Glycosyltransferase</fullName>
    </submittedName>
</protein>
<dbReference type="PANTHER" id="PTHR22916">
    <property type="entry name" value="GLYCOSYLTRANSFERASE"/>
    <property type="match status" value="1"/>
</dbReference>
<proteinExistence type="inferred from homology"/>
<reference evidence="5 6" key="1">
    <citation type="journal article" date="2005" name="Int. J. Syst. Evol. Microbiol.">
        <title>Bacillus litoralis sp. nov., isolated from a tidal flat of the Yellow Sea in Korea.</title>
        <authorList>
            <person name="Yoon J.H."/>
            <person name="Oh T.K."/>
        </authorList>
    </citation>
    <scope>NUCLEOTIDE SEQUENCE [LARGE SCALE GENOMIC DNA]</scope>
    <source>
        <strain evidence="5 6">SW-211</strain>
    </source>
</reference>
<dbReference type="InterPro" id="IPR029044">
    <property type="entry name" value="Nucleotide-diphossugar_trans"/>
</dbReference>